<protein>
    <submittedName>
        <fullName evidence="4">Lipopolysaccharide export system protein LptA</fullName>
    </submittedName>
</protein>
<dbReference type="GO" id="GO:0017089">
    <property type="term" value="F:glycolipid transfer activity"/>
    <property type="evidence" value="ECO:0007669"/>
    <property type="project" value="TreeGrafter"/>
</dbReference>
<dbReference type="GO" id="GO:0030288">
    <property type="term" value="C:outer membrane-bounded periplasmic space"/>
    <property type="evidence" value="ECO:0007669"/>
    <property type="project" value="TreeGrafter"/>
</dbReference>
<keyword evidence="1 2" id="KW-0732">Signal</keyword>
<dbReference type="STRING" id="1166073.SAMN05192530_105231"/>
<sequence>MNLIRPAAVAALLLVAGALPASAQAQSPGLGNSFGGLQVQGDQPIAIESNQLDVDDKQSLATFSGDVSVQQGETSLKADKLLVFYVRKAEGASAAQPVSTGNMPGGSSDISRLEATGKVTIKSADQVATAQKADFDMATKVAVLTGDVVLSQGQNVATGCILRIQMDTGVARLQSRDCNGASGGANGGRVRLLLSPDAQQPGQPAAR</sequence>
<evidence type="ECO:0000313" key="4">
    <source>
        <dbReference type="EMBL" id="SDO32568.1"/>
    </source>
</evidence>
<dbReference type="InterPro" id="IPR052037">
    <property type="entry name" value="LPS_export_LptA"/>
</dbReference>
<dbReference type="Proteomes" id="UP000198793">
    <property type="component" value="Unassembled WGS sequence"/>
</dbReference>
<feature type="signal peptide" evidence="2">
    <location>
        <begin position="1"/>
        <end position="25"/>
    </location>
</feature>
<dbReference type="GO" id="GO:0015920">
    <property type="term" value="P:lipopolysaccharide transport"/>
    <property type="evidence" value="ECO:0007669"/>
    <property type="project" value="TreeGrafter"/>
</dbReference>
<dbReference type="InterPro" id="IPR005653">
    <property type="entry name" value="OstA-like_N"/>
</dbReference>
<accession>A0A1H0IMF2</accession>
<evidence type="ECO:0000259" key="3">
    <source>
        <dbReference type="Pfam" id="PF03968"/>
    </source>
</evidence>
<dbReference type="PANTHER" id="PTHR36504">
    <property type="entry name" value="LIPOPOLYSACCHARIDE EXPORT SYSTEM PROTEIN LPTA"/>
    <property type="match status" value="1"/>
</dbReference>
<gene>
    <name evidence="4" type="ORF">SAMN05192530_105231</name>
</gene>
<evidence type="ECO:0000256" key="2">
    <source>
        <dbReference type="SAM" id="SignalP"/>
    </source>
</evidence>
<reference evidence="4 5" key="1">
    <citation type="submission" date="2016-10" db="EMBL/GenBank/DDBJ databases">
        <authorList>
            <person name="de Groot N.N."/>
        </authorList>
    </citation>
    <scope>NUCLEOTIDE SEQUENCE [LARGE SCALE GENOMIC DNA]</scope>
    <source>
        <strain evidence="5">L7-484,KACC 16230,DSM 25025</strain>
    </source>
</reference>
<name>A0A1H0IMF2_9HYPH</name>
<keyword evidence="5" id="KW-1185">Reference proteome</keyword>
<feature type="domain" description="Organic solvent tolerance-like N-terminal" evidence="3">
    <location>
        <begin position="47"/>
        <end position="169"/>
    </location>
</feature>
<dbReference type="Pfam" id="PF03968">
    <property type="entry name" value="LptD_N"/>
    <property type="match status" value="1"/>
</dbReference>
<dbReference type="OrthoDB" id="9811926at2"/>
<dbReference type="Gene3D" id="2.60.450.10">
    <property type="entry name" value="Lipopolysaccharide (LPS) transport protein A like domain"/>
    <property type="match status" value="1"/>
</dbReference>
<dbReference type="PANTHER" id="PTHR36504:SF1">
    <property type="entry name" value="LIPOPOLYSACCHARIDE EXPORT SYSTEM PROTEIN LPTA"/>
    <property type="match status" value="1"/>
</dbReference>
<proteinExistence type="predicted"/>
<dbReference type="AlphaFoldDB" id="A0A1H0IMF2"/>
<evidence type="ECO:0000256" key="1">
    <source>
        <dbReference type="ARBA" id="ARBA00022729"/>
    </source>
</evidence>
<dbReference type="RefSeq" id="WP_090673847.1">
    <property type="nucleotide sequence ID" value="NZ_FNIT01000005.1"/>
</dbReference>
<feature type="chain" id="PRO_5011696161" evidence="2">
    <location>
        <begin position="26"/>
        <end position="207"/>
    </location>
</feature>
<evidence type="ECO:0000313" key="5">
    <source>
        <dbReference type="Proteomes" id="UP000198793"/>
    </source>
</evidence>
<dbReference type="GO" id="GO:0009279">
    <property type="term" value="C:cell outer membrane"/>
    <property type="evidence" value="ECO:0007669"/>
    <property type="project" value="TreeGrafter"/>
</dbReference>
<dbReference type="EMBL" id="FNIT01000005">
    <property type="protein sequence ID" value="SDO32568.1"/>
    <property type="molecule type" value="Genomic_DNA"/>
</dbReference>
<organism evidence="4 5">
    <name type="scientific">Aureimonas jatrophae</name>
    <dbReference type="NCBI Taxonomy" id="1166073"/>
    <lineage>
        <taxon>Bacteria</taxon>
        <taxon>Pseudomonadati</taxon>
        <taxon>Pseudomonadota</taxon>
        <taxon>Alphaproteobacteria</taxon>
        <taxon>Hyphomicrobiales</taxon>
        <taxon>Aurantimonadaceae</taxon>
        <taxon>Aureimonas</taxon>
    </lineage>
</organism>